<dbReference type="SUPFAM" id="SSF52009">
    <property type="entry name" value="Phosphohistidine domain"/>
    <property type="match status" value="1"/>
</dbReference>
<protein>
    <submittedName>
        <fullName evidence="2">Unannotated protein</fullName>
    </submittedName>
</protein>
<sequence length="244" mass="26420">MKYATGQPKWSFAEDTLGGVLTGMTRSKVISQVNDNLEKSGRAWSELVGQHWAQLLTREQTQAIADGILTEFQASQGRKFYAGAEISVLDKPHMYVLRSDGDTYYDASEFATGAIGDGDNVFRTEDVTGNVLVIRKVADVNRLIDDGVPEGTIAVIDDSGGTLTAPLLPDFEAVICLAGTVRSHLGILGREFGVPTLMASRLSRPLVDGERVTVKYSTEAQDAEAFLEEDRKPRALILPANEGA</sequence>
<dbReference type="AlphaFoldDB" id="A0A6J7I7Q1"/>
<dbReference type="Gene3D" id="3.50.30.10">
    <property type="entry name" value="Phosphohistidine domain"/>
    <property type="match status" value="1"/>
</dbReference>
<feature type="domain" description="PEP-utilising enzyme mobile" evidence="1">
    <location>
        <begin position="149"/>
        <end position="215"/>
    </location>
</feature>
<reference evidence="2" key="1">
    <citation type="submission" date="2020-05" db="EMBL/GenBank/DDBJ databases">
        <authorList>
            <person name="Chiriac C."/>
            <person name="Salcher M."/>
            <person name="Ghai R."/>
            <person name="Kavagutti S V."/>
        </authorList>
    </citation>
    <scope>NUCLEOTIDE SEQUENCE</scope>
</reference>
<gene>
    <name evidence="2" type="ORF">UFOPK3772_00024</name>
</gene>
<name>A0A6J7I7Q1_9ZZZZ</name>
<organism evidence="2">
    <name type="scientific">freshwater metagenome</name>
    <dbReference type="NCBI Taxonomy" id="449393"/>
    <lineage>
        <taxon>unclassified sequences</taxon>
        <taxon>metagenomes</taxon>
        <taxon>ecological metagenomes</taxon>
    </lineage>
</organism>
<proteinExistence type="predicted"/>
<dbReference type="Pfam" id="PF00391">
    <property type="entry name" value="PEP-utilizers"/>
    <property type="match status" value="1"/>
</dbReference>
<accession>A0A6J7I7Q1</accession>
<dbReference type="InterPro" id="IPR008279">
    <property type="entry name" value="PEP-util_enz_mobile_dom"/>
</dbReference>
<evidence type="ECO:0000259" key="1">
    <source>
        <dbReference type="Pfam" id="PF00391"/>
    </source>
</evidence>
<dbReference type="EMBL" id="CAFBNE010000001">
    <property type="protein sequence ID" value="CAB4927083.1"/>
    <property type="molecule type" value="Genomic_DNA"/>
</dbReference>
<dbReference type="GO" id="GO:0016772">
    <property type="term" value="F:transferase activity, transferring phosphorus-containing groups"/>
    <property type="evidence" value="ECO:0007669"/>
    <property type="project" value="InterPro"/>
</dbReference>
<dbReference type="InterPro" id="IPR036637">
    <property type="entry name" value="Phosphohistidine_dom_sf"/>
</dbReference>
<evidence type="ECO:0000313" key="2">
    <source>
        <dbReference type="EMBL" id="CAB4927083.1"/>
    </source>
</evidence>